<evidence type="ECO:0000256" key="11">
    <source>
        <dbReference type="ARBA" id="ARBA00023303"/>
    </source>
</evidence>
<feature type="transmembrane region" description="Helical" evidence="14">
    <location>
        <begin position="89"/>
        <end position="113"/>
    </location>
</feature>
<reference evidence="15" key="1">
    <citation type="submission" date="2020-08" db="EMBL/GenBank/DDBJ databases">
        <title>Multicomponent nature underlies the extraordinary mechanical properties of spider dragline silk.</title>
        <authorList>
            <person name="Kono N."/>
            <person name="Nakamura H."/>
            <person name="Mori M."/>
            <person name="Yoshida Y."/>
            <person name="Ohtoshi R."/>
            <person name="Malay A.D."/>
            <person name="Moran D.A.P."/>
            <person name="Tomita M."/>
            <person name="Numata K."/>
            <person name="Arakawa K."/>
        </authorList>
    </citation>
    <scope>NUCLEOTIDE SEQUENCE</scope>
</reference>
<dbReference type="GO" id="GO:0015280">
    <property type="term" value="F:ligand-gated sodium channel activity"/>
    <property type="evidence" value="ECO:0007669"/>
    <property type="project" value="TreeGrafter"/>
</dbReference>
<evidence type="ECO:0000256" key="13">
    <source>
        <dbReference type="SAM" id="MobiDB-lite"/>
    </source>
</evidence>
<keyword evidence="11 12" id="KW-0407">Ion channel</keyword>
<dbReference type="InterPro" id="IPR001873">
    <property type="entry name" value="ENaC"/>
</dbReference>
<evidence type="ECO:0000256" key="7">
    <source>
        <dbReference type="ARBA" id="ARBA00023053"/>
    </source>
</evidence>
<dbReference type="Gene3D" id="2.60.470.10">
    <property type="entry name" value="Acid-sensing ion channels like domains"/>
    <property type="match status" value="1"/>
</dbReference>
<evidence type="ECO:0000256" key="2">
    <source>
        <dbReference type="ARBA" id="ARBA00007193"/>
    </source>
</evidence>
<evidence type="ECO:0000256" key="4">
    <source>
        <dbReference type="ARBA" id="ARBA00022461"/>
    </source>
</evidence>
<evidence type="ECO:0000256" key="1">
    <source>
        <dbReference type="ARBA" id="ARBA00004141"/>
    </source>
</evidence>
<comment type="caution">
    <text evidence="15">The sequence shown here is derived from an EMBL/GenBank/DDBJ whole genome shotgun (WGS) entry which is preliminary data.</text>
</comment>
<dbReference type="EMBL" id="BMAW01058750">
    <property type="protein sequence ID" value="GFT17848.1"/>
    <property type="molecule type" value="Genomic_DNA"/>
</dbReference>
<protein>
    <submittedName>
        <fullName evidence="15">Uncharacterized protein</fullName>
    </submittedName>
</protein>
<evidence type="ECO:0000256" key="14">
    <source>
        <dbReference type="SAM" id="Phobius"/>
    </source>
</evidence>
<dbReference type="Proteomes" id="UP000887013">
    <property type="component" value="Unassembled WGS sequence"/>
</dbReference>
<keyword evidence="4 12" id="KW-0894">Sodium channel</keyword>
<keyword evidence="5 12" id="KW-0812">Transmembrane</keyword>
<keyword evidence="7" id="KW-0915">Sodium</keyword>
<evidence type="ECO:0000256" key="3">
    <source>
        <dbReference type="ARBA" id="ARBA00022448"/>
    </source>
</evidence>
<sequence>MTNKGKSRSVVKRRHSKRHYLSPRSQSKHQNFRTFQSPNVMHYSTEPSQNSDEELKSYLRYQYAITKTQERSDKFVFLREGWMKRALNIAGFLCILIGCLYQSCSFLSLYLMFPTTMELNVTNEAVLDFPAVTVCNSNPVRYRMWCKEDPFACIRKPNETLEDISKRLEYLYDKLSRDRRIRLGNQFEEFVIYAEYVDYEEDIVMDEFDWYYDYEFTNCYTFNALWGNRNKDLRKAVLFNPITGKSSELILCVNIDVNNYSNLSGSVVGRVMMTIHSNDIVPNPTYDAASLEAGKFYSYGIQKVTTELLKYPYQTRCRNYDEEKEIRTGARMSQKVIYIRHSFNILCFRVT</sequence>
<accession>A0A8X6NKA8</accession>
<evidence type="ECO:0000256" key="8">
    <source>
        <dbReference type="ARBA" id="ARBA00023065"/>
    </source>
</evidence>
<dbReference type="GO" id="GO:0005886">
    <property type="term" value="C:plasma membrane"/>
    <property type="evidence" value="ECO:0007669"/>
    <property type="project" value="TreeGrafter"/>
</dbReference>
<dbReference type="PANTHER" id="PTHR11690">
    <property type="entry name" value="AMILORIDE-SENSITIVE SODIUM CHANNEL-RELATED"/>
    <property type="match status" value="1"/>
</dbReference>
<keyword evidence="10 12" id="KW-0739">Sodium transport</keyword>
<dbReference type="AlphaFoldDB" id="A0A8X6NKA8"/>
<name>A0A8X6NKA8_NEPPI</name>
<evidence type="ECO:0000256" key="9">
    <source>
        <dbReference type="ARBA" id="ARBA00023136"/>
    </source>
</evidence>
<proteinExistence type="inferred from homology"/>
<dbReference type="OrthoDB" id="6021021at2759"/>
<comment type="subcellular location">
    <subcellularLocation>
        <location evidence="1">Membrane</location>
        <topology evidence="1">Multi-pass membrane protein</topology>
    </subcellularLocation>
</comment>
<keyword evidence="8 12" id="KW-0406">Ion transport</keyword>
<keyword evidence="16" id="KW-1185">Reference proteome</keyword>
<evidence type="ECO:0000256" key="6">
    <source>
        <dbReference type="ARBA" id="ARBA00022989"/>
    </source>
</evidence>
<evidence type="ECO:0000313" key="16">
    <source>
        <dbReference type="Proteomes" id="UP000887013"/>
    </source>
</evidence>
<keyword evidence="3 12" id="KW-0813">Transport</keyword>
<gene>
    <name evidence="15" type="primary">AVEN_167549_1</name>
    <name evidence="15" type="ORF">NPIL_150761</name>
</gene>
<dbReference type="Pfam" id="PF00858">
    <property type="entry name" value="ASC"/>
    <property type="match status" value="1"/>
</dbReference>
<organism evidence="15 16">
    <name type="scientific">Nephila pilipes</name>
    <name type="common">Giant wood spider</name>
    <name type="synonym">Nephila maculata</name>
    <dbReference type="NCBI Taxonomy" id="299642"/>
    <lineage>
        <taxon>Eukaryota</taxon>
        <taxon>Metazoa</taxon>
        <taxon>Ecdysozoa</taxon>
        <taxon>Arthropoda</taxon>
        <taxon>Chelicerata</taxon>
        <taxon>Arachnida</taxon>
        <taxon>Araneae</taxon>
        <taxon>Araneomorphae</taxon>
        <taxon>Entelegynae</taxon>
        <taxon>Araneoidea</taxon>
        <taxon>Nephilidae</taxon>
        <taxon>Nephila</taxon>
    </lineage>
</organism>
<dbReference type="PANTHER" id="PTHR11690:SF248">
    <property type="entry name" value="PICKPOCKET 17, ISOFORM A"/>
    <property type="match status" value="1"/>
</dbReference>
<evidence type="ECO:0000256" key="10">
    <source>
        <dbReference type="ARBA" id="ARBA00023201"/>
    </source>
</evidence>
<evidence type="ECO:0000256" key="5">
    <source>
        <dbReference type="ARBA" id="ARBA00022692"/>
    </source>
</evidence>
<comment type="similarity">
    <text evidence="2 12">Belongs to the amiloride-sensitive sodium channel (TC 1.A.6) family.</text>
</comment>
<keyword evidence="9 14" id="KW-0472">Membrane</keyword>
<evidence type="ECO:0000313" key="15">
    <source>
        <dbReference type="EMBL" id="GFT17848.1"/>
    </source>
</evidence>
<keyword evidence="6 14" id="KW-1133">Transmembrane helix</keyword>
<feature type="region of interest" description="Disordered" evidence="13">
    <location>
        <begin position="1"/>
        <end position="31"/>
    </location>
</feature>
<evidence type="ECO:0000256" key="12">
    <source>
        <dbReference type="RuleBase" id="RU000679"/>
    </source>
</evidence>